<feature type="transmembrane region" description="Helical" evidence="1">
    <location>
        <begin position="142"/>
        <end position="168"/>
    </location>
</feature>
<dbReference type="OrthoDB" id="7933078at2759"/>
<feature type="transmembrane region" description="Helical" evidence="1">
    <location>
        <begin position="267"/>
        <end position="286"/>
    </location>
</feature>
<reference evidence="2" key="1">
    <citation type="submission" date="2021-12" db="EMBL/GenBank/DDBJ databases">
        <authorList>
            <person name="Martin H S."/>
        </authorList>
    </citation>
    <scope>NUCLEOTIDE SEQUENCE</scope>
</reference>
<protein>
    <submittedName>
        <fullName evidence="2">Uncharacterized protein</fullName>
    </submittedName>
</protein>
<name>A0A8J9Y4X9_9NEOP</name>
<dbReference type="AlphaFoldDB" id="A0A8J9Y4X9"/>
<sequence>MSEAEVLKAKPIKTEQVLLENEKVETTIVIEESQNNNDNLDKTHETNTKNRLQNDTVPNVVLEDVVETARIEVENTELHNARKSRKITHWIQYNRAYSQGQGQDQPDRPHQNFGRYGPYGGNYDAGTPMYYEPQSRNPFIKLVFAILLVMLTTTGCYLFVVLITVILMGMNYVMICSTCSRVPPCNFVTLFIVFDFTAWYLYIVAIIVVFTVVSLMVSIAMLVMNVRYKPLQIVMLFIAAIINVVVLIMELQMILGGRSIEMGENDYALGAYLLYNSIINLFLNIVQIMGLMDE</sequence>
<keyword evidence="1" id="KW-0472">Membrane</keyword>
<accession>A0A8J9Y4X9</accession>
<gene>
    <name evidence="2" type="ORF">BINO364_LOCUS1919</name>
</gene>
<evidence type="ECO:0000256" key="1">
    <source>
        <dbReference type="SAM" id="Phobius"/>
    </source>
</evidence>
<keyword evidence="3" id="KW-1185">Reference proteome</keyword>
<keyword evidence="1" id="KW-1133">Transmembrane helix</keyword>
<evidence type="ECO:0000313" key="2">
    <source>
        <dbReference type="EMBL" id="CAH0714911.1"/>
    </source>
</evidence>
<dbReference type="Proteomes" id="UP000838878">
    <property type="component" value="Chromosome 10"/>
</dbReference>
<feature type="transmembrane region" description="Helical" evidence="1">
    <location>
        <begin position="199"/>
        <end position="222"/>
    </location>
</feature>
<proteinExistence type="predicted"/>
<dbReference type="EMBL" id="OV170230">
    <property type="protein sequence ID" value="CAH0714911.1"/>
    <property type="molecule type" value="Genomic_DNA"/>
</dbReference>
<feature type="transmembrane region" description="Helical" evidence="1">
    <location>
        <begin position="234"/>
        <end position="255"/>
    </location>
</feature>
<organism evidence="2 3">
    <name type="scientific">Brenthis ino</name>
    <name type="common">lesser marbled fritillary</name>
    <dbReference type="NCBI Taxonomy" id="405034"/>
    <lineage>
        <taxon>Eukaryota</taxon>
        <taxon>Metazoa</taxon>
        <taxon>Ecdysozoa</taxon>
        <taxon>Arthropoda</taxon>
        <taxon>Hexapoda</taxon>
        <taxon>Insecta</taxon>
        <taxon>Pterygota</taxon>
        <taxon>Neoptera</taxon>
        <taxon>Endopterygota</taxon>
        <taxon>Lepidoptera</taxon>
        <taxon>Glossata</taxon>
        <taxon>Ditrysia</taxon>
        <taxon>Papilionoidea</taxon>
        <taxon>Nymphalidae</taxon>
        <taxon>Heliconiinae</taxon>
        <taxon>Argynnini</taxon>
        <taxon>Brenthis</taxon>
    </lineage>
</organism>
<keyword evidence="1" id="KW-0812">Transmembrane</keyword>
<feature type="non-terminal residue" evidence="2">
    <location>
        <position position="294"/>
    </location>
</feature>
<evidence type="ECO:0000313" key="3">
    <source>
        <dbReference type="Proteomes" id="UP000838878"/>
    </source>
</evidence>